<proteinExistence type="predicted"/>
<dbReference type="Gene3D" id="3.40.50.150">
    <property type="entry name" value="Vaccinia Virus protein VP39"/>
    <property type="match status" value="1"/>
</dbReference>
<evidence type="ECO:0000259" key="2">
    <source>
        <dbReference type="Pfam" id="PF08241"/>
    </source>
</evidence>
<dbReference type="Proteomes" id="UP000192257">
    <property type="component" value="Unassembled WGS sequence"/>
</dbReference>
<feature type="region of interest" description="Disordered" evidence="1">
    <location>
        <begin position="179"/>
        <end position="198"/>
    </location>
</feature>
<dbReference type="AlphaFoldDB" id="A0A1X0NZ02"/>
<dbReference type="EMBL" id="NBCO01000010">
    <property type="protein sequence ID" value="ORC89912.1"/>
    <property type="molecule type" value="Genomic_DNA"/>
</dbReference>
<gene>
    <name evidence="3" type="ORF">TM35_000101800</name>
</gene>
<reference evidence="3 4" key="1">
    <citation type="submission" date="2017-03" db="EMBL/GenBank/DDBJ databases">
        <title>An alternative strategy for trypanosome survival in the mammalian bloodstream revealed through genome and transcriptome analysis of the ubiquitous bovine parasite Trypanosoma (Megatrypanum) theileri.</title>
        <authorList>
            <person name="Kelly S."/>
            <person name="Ivens A."/>
            <person name="Mott A."/>
            <person name="O'Neill E."/>
            <person name="Emms D."/>
            <person name="Macleod O."/>
            <person name="Voorheis P."/>
            <person name="Matthews J."/>
            <person name="Matthews K."/>
            <person name="Carrington M."/>
        </authorList>
    </citation>
    <scope>NUCLEOTIDE SEQUENCE [LARGE SCALE GENOMIC DNA]</scope>
    <source>
        <strain evidence="3">Edinburgh</strain>
    </source>
</reference>
<dbReference type="VEuPathDB" id="TriTrypDB:TM35_000101800"/>
<evidence type="ECO:0000313" key="4">
    <source>
        <dbReference type="Proteomes" id="UP000192257"/>
    </source>
</evidence>
<dbReference type="OrthoDB" id="416496at2759"/>
<name>A0A1X0NZ02_9TRYP</name>
<dbReference type="GO" id="GO:0008757">
    <property type="term" value="F:S-adenosylmethionine-dependent methyltransferase activity"/>
    <property type="evidence" value="ECO:0007669"/>
    <property type="project" value="InterPro"/>
</dbReference>
<protein>
    <recommendedName>
        <fullName evidence="2">Methyltransferase type 11 domain-containing protein</fullName>
    </recommendedName>
</protein>
<dbReference type="PANTHER" id="PTHR42912">
    <property type="entry name" value="METHYLTRANSFERASE"/>
    <property type="match status" value="1"/>
</dbReference>
<keyword evidence="4" id="KW-1185">Reference proteome</keyword>
<dbReference type="GeneID" id="39984451"/>
<comment type="caution">
    <text evidence="3">The sequence shown here is derived from an EMBL/GenBank/DDBJ whole genome shotgun (WGS) entry which is preliminary data.</text>
</comment>
<evidence type="ECO:0000256" key="1">
    <source>
        <dbReference type="SAM" id="MobiDB-lite"/>
    </source>
</evidence>
<dbReference type="InterPro" id="IPR050508">
    <property type="entry name" value="Methyltransf_Superfamily"/>
</dbReference>
<dbReference type="RefSeq" id="XP_028883978.1">
    <property type="nucleotide sequence ID" value="XM_029024671.1"/>
</dbReference>
<dbReference type="InterPro" id="IPR013216">
    <property type="entry name" value="Methyltransf_11"/>
</dbReference>
<feature type="domain" description="Methyltransferase type 11" evidence="2">
    <location>
        <begin position="274"/>
        <end position="331"/>
    </location>
</feature>
<dbReference type="InterPro" id="IPR029063">
    <property type="entry name" value="SAM-dependent_MTases_sf"/>
</dbReference>
<dbReference type="STRING" id="67003.A0A1X0NZ02"/>
<dbReference type="SUPFAM" id="SSF53335">
    <property type="entry name" value="S-adenosyl-L-methionine-dependent methyltransferases"/>
    <property type="match status" value="2"/>
</dbReference>
<evidence type="ECO:0000313" key="3">
    <source>
        <dbReference type="EMBL" id="ORC89912.1"/>
    </source>
</evidence>
<dbReference type="PANTHER" id="PTHR42912:SF80">
    <property type="entry name" value="METHYLTRANSFERASE DOMAIN-CONTAINING PROTEIN"/>
    <property type="match status" value="1"/>
</dbReference>
<organism evidence="3 4">
    <name type="scientific">Trypanosoma theileri</name>
    <dbReference type="NCBI Taxonomy" id="67003"/>
    <lineage>
        <taxon>Eukaryota</taxon>
        <taxon>Discoba</taxon>
        <taxon>Euglenozoa</taxon>
        <taxon>Kinetoplastea</taxon>
        <taxon>Metakinetoplastina</taxon>
        <taxon>Trypanosomatida</taxon>
        <taxon>Trypanosomatidae</taxon>
        <taxon>Trypanosoma</taxon>
    </lineage>
</organism>
<dbReference type="Pfam" id="PF08241">
    <property type="entry name" value="Methyltransf_11"/>
    <property type="match status" value="1"/>
</dbReference>
<accession>A0A1X0NZ02</accession>
<sequence length="412" mass="45992">MLGRVVFFTSCATIFTGTAYVVGIALTPPPSYTVGNHQRIERYNDLSHENMYDKKTRGQEFYLGISRWRRRLLREEGLVHGRVLEVGAGCGGIVAYYDALLQTPNTTSRTTNEGEKLTDTSNKGVVEVVLSDRSPGMVESAALQIHRRYGYWPYRYPDYDIDGILDAVKNSRAAEGGTTDLGVSASGSQNGEHQRPAGGGVIKRKILHGDGTVVEVLSTPLSDDNSNLVNGTVAPILQGTLPGNALPLLSSEGWTELKRRDAEKGRIDQTTSGDEQSKQIFAVANYAAEQLPFADNSFDTVIDMFGLCSFDDPVRALREMSRVCKPSGNLLLLEHGKGRWSRMNDYLDKWAPNHARKWGCWWNRDIRRYLRLAGLRVVKTEEKHFGTSQYIVAKPFKSMDEWDAYRSTSIKN</sequence>